<accession>A0A2M4B3V1</accession>
<reference evidence="2" key="1">
    <citation type="submission" date="2018-01" db="EMBL/GenBank/DDBJ databases">
        <title>An insight into the sialome of Amazonian anophelines.</title>
        <authorList>
            <person name="Ribeiro J.M."/>
            <person name="Scarpassa V."/>
            <person name="Calvo E."/>
        </authorList>
    </citation>
    <scope>NUCLEOTIDE SEQUENCE</scope>
    <source>
        <tissue evidence="2">Salivary glands</tissue>
    </source>
</reference>
<protein>
    <submittedName>
        <fullName evidence="2">Putative secreted protein</fullName>
    </submittedName>
</protein>
<sequence length="91" mass="10061">MVPGVPLLVSLHFTCLAHAVQATHERIFNDPATKNKSRDREWAAWQSSVQITPSPGVIGCSRDAPGAKIDRGTLMLTKHESTEFRDDLSDF</sequence>
<feature type="chain" id="PRO_5014921509" evidence="1">
    <location>
        <begin position="23"/>
        <end position="91"/>
    </location>
</feature>
<keyword evidence="1" id="KW-0732">Signal</keyword>
<evidence type="ECO:0000256" key="1">
    <source>
        <dbReference type="SAM" id="SignalP"/>
    </source>
</evidence>
<evidence type="ECO:0000313" key="2">
    <source>
        <dbReference type="EMBL" id="MBW47719.1"/>
    </source>
</evidence>
<dbReference type="EMBL" id="GGFK01014398">
    <property type="protein sequence ID" value="MBW47719.1"/>
    <property type="molecule type" value="Transcribed_RNA"/>
</dbReference>
<dbReference type="AlphaFoldDB" id="A0A2M4B3V1"/>
<name>A0A2M4B3V1_9DIPT</name>
<organism evidence="2">
    <name type="scientific">Anopheles triannulatus</name>
    <dbReference type="NCBI Taxonomy" id="58253"/>
    <lineage>
        <taxon>Eukaryota</taxon>
        <taxon>Metazoa</taxon>
        <taxon>Ecdysozoa</taxon>
        <taxon>Arthropoda</taxon>
        <taxon>Hexapoda</taxon>
        <taxon>Insecta</taxon>
        <taxon>Pterygota</taxon>
        <taxon>Neoptera</taxon>
        <taxon>Endopterygota</taxon>
        <taxon>Diptera</taxon>
        <taxon>Nematocera</taxon>
        <taxon>Culicoidea</taxon>
        <taxon>Culicidae</taxon>
        <taxon>Anophelinae</taxon>
        <taxon>Anopheles</taxon>
    </lineage>
</organism>
<feature type="signal peptide" evidence="1">
    <location>
        <begin position="1"/>
        <end position="22"/>
    </location>
</feature>
<proteinExistence type="predicted"/>